<evidence type="ECO:0000256" key="3">
    <source>
        <dbReference type="ARBA" id="ARBA00022989"/>
    </source>
</evidence>
<feature type="transmembrane region" description="Helical" evidence="5">
    <location>
        <begin position="49"/>
        <end position="70"/>
    </location>
</feature>
<keyword evidence="3 5" id="KW-1133">Transmembrane helix</keyword>
<gene>
    <name evidence="6" type="ORF">ABGN05_04125</name>
</gene>
<reference evidence="6 7" key="1">
    <citation type="submission" date="2024-05" db="EMBL/GenBank/DDBJ databases">
        <authorList>
            <person name="Jiang F."/>
        </authorList>
    </citation>
    <scope>NUCLEOTIDE SEQUENCE [LARGE SCALE GENOMIC DNA]</scope>
    <source>
        <strain evidence="6 7">LZ166</strain>
    </source>
</reference>
<keyword evidence="4 5" id="KW-0472">Membrane</keyword>
<name>A0ABV3SDQ1_9HYPH</name>
<comment type="caution">
    <text evidence="6">The sequence shown here is derived from an EMBL/GenBank/DDBJ whole genome shotgun (WGS) entry which is preliminary data.</text>
</comment>
<keyword evidence="6" id="KW-0489">Methyltransferase</keyword>
<dbReference type="Gene3D" id="1.20.120.1630">
    <property type="match status" value="1"/>
</dbReference>
<dbReference type="Pfam" id="PF04191">
    <property type="entry name" value="PEMT"/>
    <property type="match status" value="1"/>
</dbReference>
<keyword evidence="7" id="KW-1185">Reference proteome</keyword>
<sequence>MDKPSPSGASEPNTAGALVRPPALFLATFLAGLGLDYVLPLPVTESPLAATLGATLGLALCFIGLTVFVLSIRNFMRADTPVQGTRPTVALVVTGIHGWSRNPIYVGMFLMYLGLGIAVLSPWVLALLLPLAAVMHYGVVLREEVYLERLFGEAYVDYRAKVPRWL</sequence>
<evidence type="ECO:0000313" key="6">
    <source>
        <dbReference type="EMBL" id="MEX0404847.1"/>
    </source>
</evidence>
<comment type="subcellular location">
    <subcellularLocation>
        <location evidence="1">Endomembrane system</location>
        <topology evidence="1">Multi-pass membrane protein</topology>
    </subcellularLocation>
</comment>
<organism evidence="6 7">
    <name type="scientific">Aquibium pacificus</name>
    <dbReference type="NCBI Taxonomy" id="3153579"/>
    <lineage>
        <taxon>Bacteria</taxon>
        <taxon>Pseudomonadati</taxon>
        <taxon>Pseudomonadota</taxon>
        <taxon>Alphaproteobacteria</taxon>
        <taxon>Hyphomicrobiales</taxon>
        <taxon>Phyllobacteriaceae</taxon>
        <taxon>Aquibium</taxon>
    </lineage>
</organism>
<evidence type="ECO:0000313" key="7">
    <source>
        <dbReference type="Proteomes" id="UP001556692"/>
    </source>
</evidence>
<evidence type="ECO:0000256" key="2">
    <source>
        <dbReference type="ARBA" id="ARBA00022692"/>
    </source>
</evidence>
<proteinExistence type="predicted"/>
<feature type="transmembrane region" description="Helical" evidence="5">
    <location>
        <begin position="23"/>
        <end position="43"/>
    </location>
</feature>
<keyword evidence="6" id="KW-0808">Transferase</keyword>
<dbReference type="PANTHER" id="PTHR12714">
    <property type="entry name" value="PROTEIN-S ISOPRENYLCYSTEINE O-METHYLTRANSFERASE"/>
    <property type="match status" value="1"/>
</dbReference>
<protein>
    <submittedName>
        <fullName evidence="6">Isoprenylcysteine carboxylmethyltransferase family protein</fullName>
        <ecNumber evidence="6">2.1.1.100</ecNumber>
        <ecNumber evidence="6">2.1.1.334</ecNumber>
    </submittedName>
</protein>
<dbReference type="Proteomes" id="UP001556692">
    <property type="component" value="Unassembled WGS sequence"/>
</dbReference>
<dbReference type="PANTHER" id="PTHR12714:SF24">
    <property type="entry name" value="SLR1182 PROTEIN"/>
    <property type="match status" value="1"/>
</dbReference>
<dbReference type="InterPro" id="IPR007318">
    <property type="entry name" value="Phopholipid_MeTrfase"/>
</dbReference>
<keyword evidence="2 5" id="KW-0812">Transmembrane</keyword>
<accession>A0ABV3SDQ1</accession>
<dbReference type="EC" id="2.1.1.334" evidence="6"/>
<dbReference type="EC" id="2.1.1.100" evidence="6"/>
<dbReference type="RefSeq" id="WP_367952713.1">
    <property type="nucleotide sequence ID" value="NZ_JBDPGJ010000001.1"/>
</dbReference>
<evidence type="ECO:0000256" key="4">
    <source>
        <dbReference type="ARBA" id="ARBA00023136"/>
    </source>
</evidence>
<evidence type="ECO:0000256" key="5">
    <source>
        <dbReference type="SAM" id="Phobius"/>
    </source>
</evidence>
<feature type="transmembrane region" description="Helical" evidence="5">
    <location>
        <begin position="109"/>
        <end position="133"/>
    </location>
</feature>
<dbReference type="GO" id="GO:0004671">
    <property type="term" value="F:protein C-terminal S-isoprenylcysteine carboxyl O-methyltransferase activity"/>
    <property type="evidence" value="ECO:0007669"/>
    <property type="project" value="UniProtKB-EC"/>
</dbReference>
<dbReference type="GO" id="GO:0032259">
    <property type="term" value="P:methylation"/>
    <property type="evidence" value="ECO:0007669"/>
    <property type="project" value="UniProtKB-KW"/>
</dbReference>
<dbReference type="EMBL" id="JBDPGJ010000001">
    <property type="protein sequence ID" value="MEX0404847.1"/>
    <property type="molecule type" value="Genomic_DNA"/>
</dbReference>
<evidence type="ECO:0000256" key="1">
    <source>
        <dbReference type="ARBA" id="ARBA00004127"/>
    </source>
</evidence>